<evidence type="ECO:0000256" key="1">
    <source>
        <dbReference type="RuleBase" id="RU368018"/>
    </source>
</evidence>
<comment type="similarity">
    <text evidence="1">Belongs to the NSE1 family.</text>
</comment>
<keyword evidence="1" id="KW-0233">DNA recombination</keyword>
<keyword evidence="1" id="KW-0539">Nucleus</keyword>
<dbReference type="InterPro" id="IPR011513">
    <property type="entry name" value="Nse1"/>
</dbReference>
<comment type="subunit">
    <text evidence="1">Component of the Smc5-Smc6 complex.</text>
</comment>
<keyword evidence="1" id="KW-0833">Ubl conjugation pathway</keyword>
<dbReference type="GO" id="GO:0000724">
    <property type="term" value="P:double-strand break repair via homologous recombination"/>
    <property type="evidence" value="ECO:0007669"/>
    <property type="project" value="TreeGrafter"/>
</dbReference>
<keyword evidence="1" id="KW-0227">DNA damage</keyword>
<keyword evidence="1" id="KW-0234">DNA repair</keyword>
<dbReference type="EC" id="2.3.2.27" evidence="1"/>
<dbReference type="EMBL" id="KI913189">
    <property type="protein sequence ID" value="ETV68045.1"/>
    <property type="molecule type" value="Genomic_DNA"/>
</dbReference>
<comment type="catalytic activity">
    <reaction evidence="1">
        <text>S-ubiquitinyl-[E2 ubiquitin-conjugating enzyme]-L-cysteine + [acceptor protein]-L-lysine = [E2 ubiquitin-conjugating enzyme]-L-cysteine + N(6)-ubiquitinyl-[acceptor protein]-L-lysine.</text>
        <dbReference type="EC" id="2.3.2.27"/>
    </reaction>
</comment>
<organism evidence="2">
    <name type="scientific">Aphanomyces astaci</name>
    <name type="common">Crayfish plague agent</name>
    <dbReference type="NCBI Taxonomy" id="112090"/>
    <lineage>
        <taxon>Eukaryota</taxon>
        <taxon>Sar</taxon>
        <taxon>Stramenopiles</taxon>
        <taxon>Oomycota</taxon>
        <taxon>Saprolegniomycetes</taxon>
        <taxon>Saprolegniales</taxon>
        <taxon>Verrucalvaceae</taxon>
        <taxon>Aphanomyces</taxon>
    </lineage>
</organism>
<dbReference type="Gene3D" id="3.90.1150.220">
    <property type="match status" value="1"/>
</dbReference>
<dbReference type="InterPro" id="IPR036388">
    <property type="entry name" value="WH-like_DNA-bd_sf"/>
</dbReference>
<dbReference type="GeneID" id="20817810"/>
<comment type="subcellular location">
    <subcellularLocation>
        <location evidence="1">Nucleus</location>
    </subcellularLocation>
</comment>
<keyword evidence="1" id="KW-0862">Zinc</keyword>
<keyword evidence="1" id="KW-0479">Metal-binding</keyword>
<proteinExistence type="inferred from homology"/>
<name>W4FKP4_APHAT</name>
<sequence>MHESKQKLVQILMVNGALIDTEFKSTCEELFDQEFSQHDLDELRESIAKELRSYSLDIKQTMYDNGHMYIGVVNLSNDSLAAMSSNFKPWEIVFFRKAIVHIVEKYVLHCPHARHSSIHRCASEDGEIDRLELSNLRDGTNKVSEVRALVDQLLQQKWLAFSIFNDDQITLGIRAFLELSVFIRGLGVLECMICHADVLQCVRCKTRDCPTRVHESCLQEHQKGGRAYHCATCRKPLR</sequence>
<dbReference type="AlphaFoldDB" id="W4FKP4"/>
<dbReference type="GO" id="GO:0005634">
    <property type="term" value="C:nucleus"/>
    <property type="evidence" value="ECO:0007669"/>
    <property type="project" value="UniProtKB-SubCell"/>
</dbReference>
<keyword evidence="1" id="KW-0808">Transferase</keyword>
<accession>W4FKP4</accession>
<dbReference type="VEuPathDB" id="FungiDB:H257_15814"/>
<reference evidence="2" key="1">
    <citation type="submission" date="2013-12" db="EMBL/GenBank/DDBJ databases">
        <title>The Genome Sequence of Aphanomyces astaci APO3.</title>
        <authorList>
            <consortium name="The Broad Institute Genomics Platform"/>
            <person name="Russ C."/>
            <person name="Tyler B."/>
            <person name="van West P."/>
            <person name="Dieguez-Uribeondo J."/>
            <person name="Young S.K."/>
            <person name="Zeng Q."/>
            <person name="Gargeya S."/>
            <person name="Fitzgerald M."/>
            <person name="Abouelleil A."/>
            <person name="Alvarado L."/>
            <person name="Chapman S.B."/>
            <person name="Gainer-Dewar J."/>
            <person name="Goldberg J."/>
            <person name="Griggs A."/>
            <person name="Gujja S."/>
            <person name="Hansen M."/>
            <person name="Howarth C."/>
            <person name="Imamovic A."/>
            <person name="Ireland A."/>
            <person name="Larimer J."/>
            <person name="McCowan C."/>
            <person name="Murphy C."/>
            <person name="Pearson M."/>
            <person name="Poon T.W."/>
            <person name="Priest M."/>
            <person name="Roberts A."/>
            <person name="Saif S."/>
            <person name="Shea T."/>
            <person name="Sykes S."/>
            <person name="Wortman J."/>
            <person name="Nusbaum C."/>
            <person name="Birren B."/>
        </authorList>
    </citation>
    <scope>NUCLEOTIDE SEQUENCE [LARGE SCALE GENOMIC DNA]</scope>
    <source>
        <strain evidence="2">APO3</strain>
    </source>
</reference>
<dbReference type="PANTHER" id="PTHR20973">
    <property type="entry name" value="NON-SMC ELEMENT 1-RELATED"/>
    <property type="match status" value="1"/>
</dbReference>
<dbReference type="Gene3D" id="1.10.10.10">
    <property type="entry name" value="Winged helix-like DNA-binding domain superfamily/Winged helix DNA-binding domain"/>
    <property type="match status" value="1"/>
</dbReference>
<evidence type="ECO:0000313" key="2">
    <source>
        <dbReference type="EMBL" id="ETV68045.1"/>
    </source>
</evidence>
<dbReference type="GO" id="GO:0061630">
    <property type="term" value="F:ubiquitin protein ligase activity"/>
    <property type="evidence" value="ECO:0007669"/>
    <property type="project" value="UniProtKB-EC"/>
</dbReference>
<dbReference type="GO" id="GO:0030915">
    <property type="term" value="C:Smc5-Smc6 complex"/>
    <property type="evidence" value="ECO:0007669"/>
    <property type="project" value="UniProtKB-UniRule"/>
</dbReference>
<gene>
    <name evidence="2" type="ORF">H257_15814</name>
</gene>
<dbReference type="GO" id="GO:0008270">
    <property type="term" value="F:zinc ion binding"/>
    <property type="evidence" value="ECO:0007669"/>
    <property type="project" value="UniProtKB-KW"/>
</dbReference>
<dbReference type="PANTHER" id="PTHR20973:SF0">
    <property type="entry name" value="NON-STRUCTURAL MAINTENANCE OF CHROMOSOMES ELEMENT 1 HOMOLOG"/>
    <property type="match status" value="1"/>
</dbReference>
<dbReference type="Pfam" id="PF07574">
    <property type="entry name" value="SMC_Nse1"/>
    <property type="match status" value="1"/>
</dbReference>
<dbReference type="OrthoDB" id="185455at2759"/>
<dbReference type="RefSeq" id="XP_009842345.1">
    <property type="nucleotide sequence ID" value="XM_009844043.1"/>
</dbReference>
<protein>
    <recommendedName>
        <fullName evidence="1">Non-structural maintenance of chromosomes element 1 homolog</fullName>
        <ecNumber evidence="1">2.3.2.27</ecNumber>
    </recommendedName>
</protein>
<dbReference type="STRING" id="112090.W4FKP4"/>
<keyword evidence="1" id="KW-0863">Zinc-finger</keyword>